<keyword evidence="2" id="KW-1185">Reference proteome</keyword>
<dbReference type="AlphaFoldDB" id="A0A4Z2J4G8"/>
<accession>A0A4Z2J4G8</accession>
<gene>
    <name evidence="1" type="ORF">EYF80_004763</name>
</gene>
<evidence type="ECO:0000313" key="2">
    <source>
        <dbReference type="Proteomes" id="UP000314294"/>
    </source>
</evidence>
<comment type="caution">
    <text evidence="1">The sequence shown here is derived from an EMBL/GenBank/DDBJ whole genome shotgun (WGS) entry which is preliminary data.</text>
</comment>
<sequence>MGTVGVAAPEAALAQLVPVALLAPPKEGPSNTAVGSFSTSRRNWSNFGNIMTPLESEIWEKISEETARTSGDS</sequence>
<name>A0A4Z2J4G8_9TELE</name>
<dbReference type="Proteomes" id="UP000314294">
    <property type="component" value="Unassembled WGS sequence"/>
</dbReference>
<organism evidence="1 2">
    <name type="scientific">Liparis tanakae</name>
    <name type="common">Tanaka's snailfish</name>
    <dbReference type="NCBI Taxonomy" id="230148"/>
    <lineage>
        <taxon>Eukaryota</taxon>
        <taxon>Metazoa</taxon>
        <taxon>Chordata</taxon>
        <taxon>Craniata</taxon>
        <taxon>Vertebrata</taxon>
        <taxon>Euteleostomi</taxon>
        <taxon>Actinopterygii</taxon>
        <taxon>Neopterygii</taxon>
        <taxon>Teleostei</taxon>
        <taxon>Neoteleostei</taxon>
        <taxon>Acanthomorphata</taxon>
        <taxon>Eupercaria</taxon>
        <taxon>Perciformes</taxon>
        <taxon>Cottioidei</taxon>
        <taxon>Cottales</taxon>
        <taxon>Liparidae</taxon>
        <taxon>Liparis</taxon>
    </lineage>
</organism>
<protein>
    <submittedName>
        <fullName evidence="1">Uncharacterized protein</fullName>
    </submittedName>
</protein>
<evidence type="ECO:0000313" key="1">
    <source>
        <dbReference type="EMBL" id="TNN85109.1"/>
    </source>
</evidence>
<dbReference type="EMBL" id="SRLO01000023">
    <property type="protein sequence ID" value="TNN85109.1"/>
    <property type="molecule type" value="Genomic_DNA"/>
</dbReference>
<reference evidence="1 2" key="1">
    <citation type="submission" date="2019-03" db="EMBL/GenBank/DDBJ databases">
        <title>First draft genome of Liparis tanakae, snailfish: a comprehensive survey of snailfish specific genes.</title>
        <authorList>
            <person name="Kim W."/>
            <person name="Song I."/>
            <person name="Jeong J.-H."/>
            <person name="Kim D."/>
            <person name="Kim S."/>
            <person name="Ryu S."/>
            <person name="Song J.Y."/>
            <person name="Lee S.K."/>
        </authorList>
    </citation>
    <scope>NUCLEOTIDE SEQUENCE [LARGE SCALE GENOMIC DNA]</scope>
    <source>
        <tissue evidence="1">Muscle</tissue>
    </source>
</reference>
<proteinExistence type="predicted"/>